<keyword evidence="1" id="KW-0812">Transmembrane</keyword>
<dbReference type="Proteomes" id="UP000636479">
    <property type="component" value="Unassembled WGS sequence"/>
</dbReference>
<evidence type="ECO:0000256" key="1">
    <source>
        <dbReference type="SAM" id="Phobius"/>
    </source>
</evidence>
<evidence type="ECO:0000313" key="3">
    <source>
        <dbReference type="Proteomes" id="UP000636479"/>
    </source>
</evidence>
<reference evidence="2" key="1">
    <citation type="submission" date="2020-05" db="EMBL/GenBank/DDBJ databases">
        <title>Mycena genomes resolve the evolution of fungal bioluminescence.</title>
        <authorList>
            <person name="Tsai I.J."/>
        </authorList>
    </citation>
    <scope>NUCLEOTIDE SEQUENCE</scope>
    <source>
        <strain evidence="2">171206Taipei</strain>
    </source>
</reference>
<dbReference type="EMBL" id="JACAZF010000007">
    <property type="protein sequence ID" value="KAF7298677.1"/>
    <property type="molecule type" value="Genomic_DNA"/>
</dbReference>
<sequence>MDTQSPTVQIWSTLALAALSLIPHHALRVTAVVICSLICLAHTSIVAIRRPARILAGSAAVLDGVEQAIAEAMCGSHRLVFLEESLELLRLRRALSLYRSSLLTTHPTRPLSWMAYIALWSQISRLMAAAQRISLGVQLRIETSRADAYAERINSSLTLLGPGQPERAAIATV</sequence>
<keyword evidence="1" id="KW-1133">Transmembrane helix</keyword>
<comment type="caution">
    <text evidence="2">The sequence shown here is derived from an EMBL/GenBank/DDBJ whole genome shotgun (WGS) entry which is preliminary data.</text>
</comment>
<gene>
    <name evidence="2" type="ORF">MIND_00814900</name>
</gene>
<feature type="transmembrane region" description="Helical" evidence="1">
    <location>
        <begin position="26"/>
        <end position="48"/>
    </location>
</feature>
<organism evidence="2 3">
    <name type="scientific">Mycena indigotica</name>
    <dbReference type="NCBI Taxonomy" id="2126181"/>
    <lineage>
        <taxon>Eukaryota</taxon>
        <taxon>Fungi</taxon>
        <taxon>Dikarya</taxon>
        <taxon>Basidiomycota</taxon>
        <taxon>Agaricomycotina</taxon>
        <taxon>Agaricomycetes</taxon>
        <taxon>Agaricomycetidae</taxon>
        <taxon>Agaricales</taxon>
        <taxon>Marasmiineae</taxon>
        <taxon>Mycenaceae</taxon>
        <taxon>Mycena</taxon>
    </lineage>
</organism>
<evidence type="ECO:0000313" key="2">
    <source>
        <dbReference type="EMBL" id="KAF7298677.1"/>
    </source>
</evidence>
<name>A0A8H6SHY5_9AGAR</name>
<dbReference type="RefSeq" id="XP_037218065.1">
    <property type="nucleotide sequence ID" value="XM_037364823.1"/>
</dbReference>
<proteinExistence type="predicted"/>
<accession>A0A8H6SHY5</accession>
<keyword evidence="3" id="KW-1185">Reference proteome</keyword>
<protein>
    <submittedName>
        <fullName evidence="2">Uncharacterized protein</fullName>
    </submittedName>
</protein>
<keyword evidence="1" id="KW-0472">Membrane</keyword>
<dbReference type="GeneID" id="59347339"/>
<dbReference type="OrthoDB" id="3035126at2759"/>
<dbReference type="AlphaFoldDB" id="A0A8H6SHY5"/>